<dbReference type="OMA" id="ARFRCQD"/>
<dbReference type="SUPFAM" id="SSF54695">
    <property type="entry name" value="POZ domain"/>
    <property type="match status" value="1"/>
</dbReference>
<dbReference type="HOGENOM" id="CLU_1422602_0_0_1"/>
<dbReference type="InterPro" id="IPR000210">
    <property type="entry name" value="BTB/POZ_dom"/>
</dbReference>
<dbReference type="InterPro" id="IPR011333">
    <property type="entry name" value="SKP1/BTB/POZ_sf"/>
</dbReference>
<gene>
    <name evidence="2" type="ORF">CAEBREN_13792</name>
</gene>
<dbReference type="Pfam" id="PF00651">
    <property type="entry name" value="BTB"/>
    <property type="match status" value="1"/>
</dbReference>
<name>G0P3J7_CAEBE</name>
<dbReference type="InParanoid" id="G0P3J7"/>
<dbReference type="InterPro" id="IPR052664">
    <property type="entry name" value="BTB-MATH_domain_protein"/>
</dbReference>
<dbReference type="PANTHER" id="PTHR22743">
    <property type="entry name" value="MEPRIN/TRAF-LIKE MATH FAMILY-C.ELEGANS"/>
    <property type="match status" value="1"/>
</dbReference>
<evidence type="ECO:0000313" key="2">
    <source>
        <dbReference type="EMBL" id="EGT43972.1"/>
    </source>
</evidence>
<evidence type="ECO:0000313" key="3">
    <source>
        <dbReference type="Proteomes" id="UP000008068"/>
    </source>
</evidence>
<organism evidence="3">
    <name type="scientific">Caenorhabditis brenneri</name>
    <name type="common">Nematode worm</name>
    <dbReference type="NCBI Taxonomy" id="135651"/>
    <lineage>
        <taxon>Eukaryota</taxon>
        <taxon>Metazoa</taxon>
        <taxon>Ecdysozoa</taxon>
        <taxon>Nematoda</taxon>
        <taxon>Chromadorea</taxon>
        <taxon>Rhabditida</taxon>
        <taxon>Rhabditina</taxon>
        <taxon>Rhabditomorpha</taxon>
        <taxon>Rhabditoidea</taxon>
        <taxon>Rhabditidae</taxon>
        <taxon>Peloderinae</taxon>
        <taxon>Caenorhabditis</taxon>
    </lineage>
</organism>
<keyword evidence="3" id="KW-1185">Reference proteome</keyword>
<dbReference type="PANTHER" id="PTHR22743:SF165">
    <property type="entry name" value="BTB AND MATH DOMAIN CONTAINING-RELATED"/>
    <property type="match status" value="1"/>
</dbReference>
<dbReference type="CDD" id="cd18186">
    <property type="entry name" value="BTB_POZ_ZBTB_KLHL-like"/>
    <property type="match status" value="1"/>
</dbReference>
<feature type="domain" description="BTB" evidence="1">
    <location>
        <begin position="2"/>
        <end position="100"/>
    </location>
</feature>
<sequence length="191" mass="21910">MSSTFLDFNERLNVEMRVFLASQSSHFKDLLMKDGPDSPSFLETSSLTQRLVNKTLHAKTQFMDQFKQPGRTVITLEDVDPDDFQVFLEAIYGEPVVNDDTINQILKMARLYNADTVIRRCEEFLIEKSAKRAGLKFDIALNFGLESLKKHCISNFKSTKDVRAAIPSDLSRIDRPLLEELLKMNLSFQEP</sequence>
<dbReference type="PROSITE" id="PS50097">
    <property type="entry name" value="BTB"/>
    <property type="match status" value="1"/>
</dbReference>
<reference evidence="3" key="1">
    <citation type="submission" date="2011-07" db="EMBL/GenBank/DDBJ databases">
        <authorList>
            <consortium name="Caenorhabditis brenneri Sequencing and Analysis Consortium"/>
            <person name="Wilson R.K."/>
        </authorList>
    </citation>
    <scope>NUCLEOTIDE SEQUENCE [LARGE SCALE GENOMIC DNA]</scope>
    <source>
        <strain evidence="3">PB2801</strain>
    </source>
</reference>
<dbReference type="AlphaFoldDB" id="G0P3J7"/>
<accession>G0P3J7</accession>
<dbReference type="Gene3D" id="3.30.710.10">
    <property type="entry name" value="Potassium Channel Kv1.1, Chain A"/>
    <property type="match status" value="1"/>
</dbReference>
<dbReference type="SMART" id="SM00225">
    <property type="entry name" value="BTB"/>
    <property type="match status" value="1"/>
</dbReference>
<protein>
    <recommendedName>
        <fullName evidence="1">BTB domain-containing protein</fullName>
    </recommendedName>
</protein>
<dbReference type="Proteomes" id="UP000008068">
    <property type="component" value="Unassembled WGS sequence"/>
</dbReference>
<proteinExistence type="predicted"/>
<evidence type="ECO:0000259" key="1">
    <source>
        <dbReference type="PROSITE" id="PS50097"/>
    </source>
</evidence>
<dbReference type="EMBL" id="GL380044">
    <property type="protein sequence ID" value="EGT43972.1"/>
    <property type="molecule type" value="Genomic_DNA"/>
</dbReference>
<dbReference type="OrthoDB" id="5857890at2759"/>